<dbReference type="GO" id="GO:0042056">
    <property type="term" value="F:chemoattractant activity"/>
    <property type="evidence" value="ECO:0007669"/>
    <property type="project" value="Ensembl"/>
</dbReference>
<dbReference type="FunFam" id="1.10.238.10:FF:000044">
    <property type="entry name" value="Protein S100"/>
    <property type="match status" value="1"/>
</dbReference>
<dbReference type="InterPro" id="IPR013787">
    <property type="entry name" value="S100_Ca-bd_sub"/>
</dbReference>
<keyword evidence="11" id="KW-0539">Nucleus</keyword>
<comment type="similarity">
    <text evidence="4 13">Belongs to the S-100 family.</text>
</comment>
<evidence type="ECO:0000256" key="5">
    <source>
        <dbReference type="ARBA" id="ARBA00022490"/>
    </source>
</evidence>
<evidence type="ECO:0000256" key="10">
    <source>
        <dbReference type="ARBA" id="ARBA00022990"/>
    </source>
</evidence>
<gene>
    <name evidence="15" type="primary">S100A4</name>
</gene>
<dbReference type="OrthoDB" id="8881129at2759"/>
<evidence type="ECO:0000256" key="6">
    <source>
        <dbReference type="ARBA" id="ARBA00022525"/>
    </source>
</evidence>
<dbReference type="GeneID" id="100093318"/>
<dbReference type="InterPro" id="IPR034325">
    <property type="entry name" value="S-100_dom"/>
</dbReference>
<dbReference type="PROSITE" id="PS00303">
    <property type="entry name" value="S100_CABP"/>
    <property type="match status" value="1"/>
</dbReference>
<dbReference type="InterPro" id="IPR018247">
    <property type="entry name" value="EF_Hand_1_Ca_BS"/>
</dbReference>
<dbReference type="SUPFAM" id="SSF47473">
    <property type="entry name" value="EF-hand"/>
    <property type="match status" value="1"/>
</dbReference>
<dbReference type="HOGENOM" id="CLU_138624_2_0_1"/>
<comment type="function">
    <text evidence="12">Calcium-binding protein that plays a role in various cellular processes including motility, angiogenesis, cell differentiation, apoptosis, and autophagy. Increases cell motility and invasiveness by interacting with non-muscle myosin heavy chain (NMMHC) IIA/MYH9. Mechanistically, promotes filament depolymerization and increases the amount of soluble myosin-IIA, resulting in the formation of stable protrusions facilitating chemotaxis. Also modulates the pro-apoptotic function of TP53 by binding to its C-terminal transactivation domain within the nucleus and reducing its protein levels. Within the extracellular space, stimulates cytokine production including granulocyte colony-stimulating factor and CCL24 from T-lymphocytes. In addition, stimulates T-lymphocyte chemotaxis by acting as a chemoattractant complex with PGLYRP1 that promotes lymphocyte migration via CCR5 and CXCR3 receptors.</text>
</comment>
<organism evidence="15 16">
    <name type="scientific">Ornithorhynchus anatinus</name>
    <name type="common">Duckbill platypus</name>
    <dbReference type="NCBI Taxonomy" id="9258"/>
    <lineage>
        <taxon>Eukaryota</taxon>
        <taxon>Metazoa</taxon>
        <taxon>Chordata</taxon>
        <taxon>Craniata</taxon>
        <taxon>Vertebrata</taxon>
        <taxon>Euteleostomi</taxon>
        <taxon>Mammalia</taxon>
        <taxon>Monotremata</taxon>
        <taxon>Ornithorhynchidae</taxon>
        <taxon>Ornithorhynchus</taxon>
    </lineage>
</organism>
<comment type="subcellular location">
    <subcellularLocation>
        <location evidence="2">Cytoplasm</location>
    </subcellularLocation>
    <subcellularLocation>
        <location evidence="1">Nucleus</location>
    </subcellularLocation>
    <subcellularLocation>
        <location evidence="3">Secreted</location>
    </subcellularLocation>
</comment>
<sequence>MAHPLEQALEVMISTFHKYSGKDGDKFKLNKTELKDLLTKELPSFIGKRDDEAGLQKLMSTLDNNQDNQVDFQEYACFLACVAMMCNTSFHGCPDKMPRRK</sequence>
<dbReference type="CTD" id="6275"/>
<accession>F6Q7T6</accession>
<evidence type="ECO:0000256" key="1">
    <source>
        <dbReference type="ARBA" id="ARBA00004123"/>
    </source>
</evidence>
<reference evidence="15 16" key="1">
    <citation type="journal article" date="2008" name="Nature">
        <title>Genome analysis of the platypus reveals unique signatures of evolution.</title>
        <authorList>
            <person name="Warren W.C."/>
            <person name="Hillier L.W."/>
            <person name="Marshall Graves J.A."/>
            <person name="Birney E."/>
            <person name="Ponting C.P."/>
            <person name="Grutzner F."/>
            <person name="Belov K."/>
            <person name="Miller W."/>
            <person name="Clarke L."/>
            <person name="Chinwalla A.T."/>
            <person name="Yang S.P."/>
            <person name="Heger A."/>
            <person name="Locke D.P."/>
            <person name="Miethke P."/>
            <person name="Waters P.D."/>
            <person name="Veyrunes F."/>
            <person name="Fulton L."/>
            <person name="Fulton B."/>
            <person name="Graves T."/>
            <person name="Wallis J."/>
            <person name="Puente X.S."/>
            <person name="Lopez-Otin C."/>
            <person name="Ordonez G.R."/>
            <person name="Eichler E.E."/>
            <person name="Chen L."/>
            <person name="Cheng Z."/>
            <person name="Deakin J.E."/>
            <person name="Alsop A."/>
            <person name="Thompson K."/>
            <person name="Kirby P."/>
            <person name="Papenfuss A.T."/>
            <person name="Wakefield M.J."/>
            <person name="Olender T."/>
            <person name="Lancet D."/>
            <person name="Huttley G.A."/>
            <person name="Smit A.F."/>
            <person name="Pask A."/>
            <person name="Temple-Smith P."/>
            <person name="Batzer M.A."/>
            <person name="Walker J.A."/>
            <person name="Konkel M.K."/>
            <person name="Harris R.S."/>
            <person name="Whittington C.M."/>
            <person name="Wong E.S."/>
            <person name="Gemmell N.J."/>
            <person name="Buschiazzo E."/>
            <person name="Vargas Jentzsch I.M."/>
            <person name="Merkel A."/>
            <person name="Schmitz J."/>
            <person name="Zemann A."/>
            <person name="Churakov G."/>
            <person name="Kriegs J.O."/>
            <person name="Brosius J."/>
            <person name="Murchison E.P."/>
            <person name="Sachidanandam R."/>
            <person name="Smith C."/>
            <person name="Hannon G.J."/>
            <person name="Tsend-Ayush E."/>
            <person name="McMillan D."/>
            <person name="Attenborough R."/>
            <person name="Rens W."/>
            <person name="Ferguson-Smith M."/>
            <person name="Lefevre C.M."/>
            <person name="Sharp J.A."/>
            <person name="Nicholas K.R."/>
            <person name="Ray D.A."/>
            <person name="Kube M."/>
            <person name="Reinhardt R."/>
            <person name="Pringle T.H."/>
            <person name="Taylor J."/>
            <person name="Jones R.C."/>
            <person name="Nixon B."/>
            <person name="Dacheux J.L."/>
            <person name="Niwa H."/>
            <person name="Sekita Y."/>
            <person name="Huang X."/>
            <person name="Stark A."/>
            <person name="Kheradpour P."/>
            <person name="Kellis M."/>
            <person name="Flicek P."/>
            <person name="Chen Y."/>
            <person name="Webber C."/>
            <person name="Hardison R."/>
            <person name="Nelson J."/>
            <person name="Hallsworth-Pepin K."/>
            <person name="Delehaunty K."/>
            <person name="Markovic C."/>
            <person name="Minx P."/>
            <person name="Feng Y."/>
            <person name="Kremitzki C."/>
            <person name="Mitreva M."/>
            <person name="Glasscock J."/>
            <person name="Wylie T."/>
            <person name="Wohldmann P."/>
            <person name="Thiru P."/>
            <person name="Nhan M.N."/>
            <person name="Pohl C.S."/>
            <person name="Smith S.M."/>
            <person name="Hou S."/>
            <person name="Nefedov M."/>
            <person name="de Jong P.J."/>
            <person name="Renfree M.B."/>
            <person name="Mardis E.R."/>
            <person name="Wilson R.K."/>
        </authorList>
    </citation>
    <scope>NUCLEOTIDE SEQUENCE [LARGE SCALE GENOMIC DNA]</scope>
    <source>
        <strain evidence="15 16">Glennie</strain>
    </source>
</reference>
<reference evidence="15" key="3">
    <citation type="submission" date="2025-09" db="UniProtKB">
        <authorList>
            <consortium name="Ensembl"/>
        </authorList>
    </citation>
    <scope>IDENTIFICATION</scope>
    <source>
        <strain evidence="15">Glennie</strain>
    </source>
</reference>
<dbReference type="PROSITE" id="PS00018">
    <property type="entry name" value="EF_HAND_1"/>
    <property type="match status" value="1"/>
</dbReference>
<evidence type="ECO:0000256" key="9">
    <source>
        <dbReference type="ARBA" id="ARBA00022837"/>
    </source>
</evidence>
<dbReference type="Gene3D" id="1.10.238.10">
    <property type="entry name" value="EF-hand"/>
    <property type="match status" value="1"/>
</dbReference>
<dbReference type="GO" id="GO:0005654">
    <property type="term" value="C:nucleoplasm"/>
    <property type="evidence" value="ECO:0007669"/>
    <property type="project" value="Ensembl"/>
</dbReference>
<keyword evidence="8" id="KW-0677">Repeat</keyword>
<keyword evidence="9 13" id="KW-0106">Calcium</keyword>
<dbReference type="GO" id="GO:0050786">
    <property type="term" value="F:RAGE receptor binding"/>
    <property type="evidence" value="ECO:0000318"/>
    <property type="project" value="GO_Central"/>
</dbReference>
<keyword evidence="10" id="KW-0007">Acetylation</keyword>
<dbReference type="GO" id="GO:0005634">
    <property type="term" value="C:nucleus"/>
    <property type="evidence" value="ECO:0000318"/>
    <property type="project" value="GO_Central"/>
</dbReference>
<dbReference type="InParanoid" id="F6Q7T6"/>
<dbReference type="InterPro" id="IPR011992">
    <property type="entry name" value="EF-hand-dom_pair"/>
</dbReference>
<dbReference type="GO" id="GO:0048471">
    <property type="term" value="C:perinuclear region of cytoplasm"/>
    <property type="evidence" value="ECO:0000318"/>
    <property type="project" value="GO_Central"/>
</dbReference>
<keyword evidence="6" id="KW-0964">Secreted</keyword>
<dbReference type="PANTHER" id="PTHR11639:SF51">
    <property type="entry name" value="PROTEIN S100-A4"/>
    <property type="match status" value="1"/>
</dbReference>
<dbReference type="PROSITE" id="PS50222">
    <property type="entry name" value="EF_HAND_2"/>
    <property type="match status" value="1"/>
</dbReference>
<dbReference type="CDD" id="cd00213">
    <property type="entry name" value="S-100"/>
    <property type="match status" value="1"/>
</dbReference>
<dbReference type="Pfam" id="PF01023">
    <property type="entry name" value="S_100"/>
    <property type="match status" value="1"/>
</dbReference>
<dbReference type="GO" id="GO:0005509">
    <property type="term" value="F:calcium ion binding"/>
    <property type="evidence" value="ECO:0000318"/>
    <property type="project" value="GO_Central"/>
</dbReference>
<dbReference type="GO" id="GO:0042802">
    <property type="term" value="F:identical protein binding"/>
    <property type="evidence" value="ECO:0007669"/>
    <property type="project" value="Ensembl"/>
</dbReference>
<dbReference type="GO" id="GO:0005829">
    <property type="term" value="C:cytosol"/>
    <property type="evidence" value="ECO:0007669"/>
    <property type="project" value="Ensembl"/>
</dbReference>
<protein>
    <recommendedName>
        <fullName evidence="13">Protein S100</fullName>
    </recommendedName>
    <alternativeName>
        <fullName evidence="13">S100 calcium-binding protein</fullName>
    </alternativeName>
</protein>
<keyword evidence="16" id="KW-1185">Reference proteome</keyword>
<dbReference type="eggNOG" id="ENOG502S4AU">
    <property type="taxonomic scope" value="Eukaryota"/>
</dbReference>
<dbReference type="RefSeq" id="XP_001513231.1">
    <property type="nucleotide sequence ID" value="XM_001513181.4"/>
</dbReference>
<dbReference type="Ensembl" id="ENSOANT00000022314.3">
    <property type="protein sequence ID" value="ENSOANP00000022310.1"/>
    <property type="gene ID" value="ENSOANG00000014144.3"/>
</dbReference>
<dbReference type="OMA" id="QDLPDKM"/>
<evidence type="ECO:0000256" key="8">
    <source>
        <dbReference type="ARBA" id="ARBA00022737"/>
    </source>
</evidence>
<dbReference type="PANTHER" id="PTHR11639">
    <property type="entry name" value="S100 CALCIUM-BINDING PROTEIN"/>
    <property type="match status" value="1"/>
</dbReference>
<dbReference type="Proteomes" id="UP000002279">
    <property type="component" value="Chromosome X5"/>
</dbReference>
<evidence type="ECO:0000256" key="2">
    <source>
        <dbReference type="ARBA" id="ARBA00004496"/>
    </source>
</evidence>
<dbReference type="GeneTree" id="ENSGT00940000161276"/>
<dbReference type="InterPro" id="IPR001751">
    <property type="entry name" value="S100/CaBP7/8-like_CS"/>
</dbReference>
<evidence type="ECO:0000256" key="7">
    <source>
        <dbReference type="ARBA" id="ARBA00022723"/>
    </source>
</evidence>
<evidence type="ECO:0000256" key="13">
    <source>
        <dbReference type="RuleBase" id="RU361184"/>
    </source>
</evidence>
<dbReference type="KEGG" id="oaa:100093318"/>
<dbReference type="GO" id="GO:0005615">
    <property type="term" value="C:extracellular space"/>
    <property type="evidence" value="ECO:0000318"/>
    <property type="project" value="GO_Central"/>
</dbReference>
<dbReference type="FunCoup" id="F6Q7T6">
    <property type="interactions" value="473"/>
</dbReference>
<evidence type="ECO:0000256" key="4">
    <source>
        <dbReference type="ARBA" id="ARBA00007323"/>
    </source>
</evidence>
<dbReference type="GO" id="GO:0046914">
    <property type="term" value="F:transition metal ion binding"/>
    <property type="evidence" value="ECO:0007669"/>
    <property type="project" value="InterPro"/>
</dbReference>
<dbReference type="GO" id="GO:0043123">
    <property type="term" value="P:positive regulation of canonical NF-kappaB signal transduction"/>
    <property type="evidence" value="ECO:0000318"/>
    <property type="project" value="GO_Central"/>
</dbReference>
<feature type="domain" description="EF-hand" evidence="14">
    <location>
        <begin position="50"/>
        <end position="85"/>
    </location>
</feature>
<reference evidence="15" key="2">
    <citation type="submission" date="2025-08" db="UniProtKB">
        <authorList>
            <consortium name="Ensembl"/>
        </authorList>
    </citation>
    <scope>IDENTIFICATION</scope>
    <source>
        <strain evidence="15">Glennie</strain>
    </source>
</reference>
<dbReference type="SMART" id="SM01394">
    <property type="entry name" value="S_100"/>
    <property type="match status" value="1"/>
</dbReference>
<evidence type="ECO:0000256" key="3">
    <source>
        <dbReference type="ARBA" id="ARBA00004613"/>
    </source>
</evidence>
<dbReference type="InterPro" id="IPR002048">
    <property type="entry name" value="EF_hand_dom"/>
</dbReference>
<name>F6Q7T6_ORNAN</name>
<evidence type="ECO:0000256" key="11">
    <source>
        <dbReference type="ARBA" id="ARBA00023242"/>
    </source>
</evidence>
<evidence type="ECO:0000259" key="14">
    <source>
        <dbReference type="PROSITE" id="PS50222"/>
    </source>
</evidence>
<dbReference type="STRING" id="9258.ENSOANP00000022310"/>
<proteinExistence type="inferred from homology"/>
<keyword evidence="5" id="KW-0963">Cytoplasm</keyword>
<dbReference type="Bgee" id="ENSOANG00000014144">
    <property type="expression patterns" value="Expressed in fibroblast and 8 other cell types or tissues"/>
</dbReference>
<evidence type="ECO:0000313" key="16">
    <source>
        <dbReference type="Proteomes" id="UP000002279"/>
    </source>
</evidence>
<dbReference type="GO" id="GO:0048306">
    <property type="term" value="F:calcium-dependent protein binding"/>
    <property type="evidence" value="ECO:0000318"/>
    <property type="project" value="GO_Central"/>
</dbReference>
<evidence type="ECO:0000313" key="15">
    <source>
        <dbReference type="Ensembl" id="ENSOANP00000022310.1"/>
    </source>
</evidence>
<evidence type="ECO:0000256" key="12">
    <source>
        <dbReference type="ARBA" id="ARBA00056127"/>
    </source>
</evidence>
<dbReference type="AlphaFoldDB" id="F6Q7T6"/>
<keyword evidence="7 13" id="KW-0479">Metal-binding</keyword>